<dbReference type="Proteomes" id="UP001227126">
    <property type="component" value="Unassembled WGS sequence"/>
</dbReference>
<sequence length="85" mass="9945">MGLKKSTAKLDDYFERLEQNKAAKIKPEHVEKVLEKLRAKERDLLEGLEAAHKTDKAERLTSKLNVVREQLRRGEWLMDEIRSDA</sequence>
<gene>
    <name evidence="2" type="ORF">QO034_08010</name>
</gene>
<proteinExistence type="predicted"/>
<protein>
    <recommendedName>
        <fullName evidence="1">PML-like coiled-coil domain-containing protein</fullName>
    </recommendedName>
</protein>
<comment type="caution">
    <text evidence="2">The sequence shown here is derived from an EMBL/GenBank/DDBJ whole genome shotgun (WGS) entry which is preliminary data.</text>
</comment>
<dbReference type="Pfam" id="PF12126">
    <property type="entry name" value="PML_CC"/>
    <property type="match status" value="1"/>
</dbReference>
<reference evidence="2 3" key="1">
    <citation type="submission" date="2023-05" db="EMBL/GenBank/DDBJ databases">
        <title>Sedimentitalea sp. nov. JM2-8.</title>
        <authorList>
            <person name="Huang J."/>
        </authorList>
    </citation>
    <scope>NUCLEOTIDE SEQUENCE [LARGE SCALE GENOMIC DNA]</scope>
    <source>
        <strain evidence="2 3">JM2-8</strain>
    </source>
</reference>
<accession>A0ABT7FD57</accession>
<evidence type="ECO:0000313" key="2">
    <source>
        <dbReference type="EMBL" id="MDK3073048.1"/>
    </source>
</evidence>
<organism evidence="2 3">
    <name type="scientific">Sedimentitalea xiamensis</name>
    <dbReference type="NCBI Taxonomy" id="3050037"/>
    <lineage>
        <taxon>Bacteria</taxon>
        <taxon>Pseudomonadati</taxon>
        <taxon>Pseudomonadota</taxon>
        <taxon>Alphaproteobacteria</taxon>
        <taxon>Rhodobacterales</taxon>
        <taxon>Paracoccaceae</taxon>
        <taxon>Sedimentitalea</taxon>
    </lineage>
</organism>
<evidence type="ECO:0000259" key="1">
    <source>
        <dbReference type="Pfam" id="PF12126"/>
    </source>
</evidence>
<name>A0ABT7FD57_9RHOB</name>
<dbReference type="EMBL" id="JASNJE010000007">
    <property type="protein sequence ID" value="MDK3073048.1"/>
    <property type="molecule type" value="Genomic_DNA"/>
</dbReference>
<evidence type="ECO:0000313" key="3">
    <source>
        <dbReference type="Proteomes" id="UP001227126"/>
    </source>
</evidence>
<dbReference type="InterPro" id="IPR021978">
    <property type="entry name" value="PML-like_CC"/>
</dbReference>
<feature type="domain" description="PML-like coiled-coil" evidence="1">
    <location>
        <begin position="20"/>
        <end position="82"/>
    </location>
</feature>
<dbReference type="RefSeq" id="WP_284484987.1">
    <property type="nucleotide sequence ID" value="NZ_JASNJE010000007.1"/>
</dbReference>
<keyword evidence="3" id="KW-1185">Reference proteome</keyword>